<proteinExistence type="predicted"/>
<dbReference type="SUPFAM" id="SSF54427">
    <property type="entry name" value="NTF2-like"/>
    <property type="match status" value="1"/>
</dbReference>
<reference evidence="2" key="1">
    <citation type="submission" date="2021-01" db="EMBL/GenBank/DDBJ databases">
        <title>Whole genome shotgun sequence of Virgisporangium aliadipatigenens NBRC 105644.</title>
        <authorList>
            <person name="Komaki H."/>
            <person name="Tamura T."/>
        </authorList>
    </citation>
    <scope>NUCLEOTIDE SEQUENCE</scope>
    <source>
        <strain evidence="2">NBRC 105644</strain>
    </source>
</reference>
<dbReference type="EMBL" id="BOPF01000005">
    <property type="protein sequence ID" value="GIJ44873.1"/>
    <property type="molecule type" value="Genomic_DNA"/>
</dbReference>
<accession>A0A8J3YJ80</accession>
<name>A0A8J3YJ80_9ACTN</name>
<organism evidence="2 3">
    <name type="scientific">Virgisporangium aliadipatigenens</name>
    <dbReference type="NCBI Taxonomy" id="741659"/>
    <lineage>
        <taxon>Bacteria</taxon>
        <taxon>Bacillati</taxon>
        <taxon>Actinomycetota</taxon>
        <taxon>Actinomycetes</taxon>
        <taxon>Micromonosporales</taxon>
        <taxon>Micromonosporaceae</taxon>
        <taxon>Virgisporangium</taxon>
    </lineage>
</organism>
<evidence type="ECO:0000313" key="2">
    <source>
        <dbReference type="EMBL" id="GIJ44873.1"/>
    </source>
</evidence>
<gene>
    <name evidence="2" type="ORF">Val02_17590</name>
</gene>
<evidence type="ECO:0000313" key="3">
    <source>
        <dbReference type="Proteomes" id="UP000619260"/>
    </source>
</evidence>
<feature type="domain" description="SnoaL-like" evidence="1">
    <location>
        <begin position="4"/>
        <end position="130"/>
    </location>
</feature>
<dbReference type="CDD" id="cd00531">
    <property type="entry name" value="NTF2_like"/>
    <property type="match status" value="1"/>
</dbReference>
<dbReference type="RefSeq" id="WP_203898441.1">
    <property type="nucleotide sequence ID" value="NZ_BOPF01000005.1"/>
</dbReference>
<dbReference type="Gene3D" id="3.10.450.50">
    <property type="match status" value="1"/>
</dbReference>
<dbReference type="Pfam" id="PF13577">
    <property type="entry name" value="SnoaL_4"/>
    <property type="match status" value="1"/>
</dbReference>
<protein>
    <recommendedName>
        <fullName evidence="1">SnoaL-like domain-containing protein</fullName>
    </recommendedName>
</protein>
<comment type="caution">
    <text evidence="2">The sequence shown here is derived from an EMBL/GenBank/DDBJ whole genome shotgun (WGS) entry which is preliminary data.</text>
</comment>
<dbReference type="InterPro" id="IPR037401">
    <property type="entry name" value="SnoaL-like"/>
</dbReference>
<evidence type="ECO:0000259" key="1">
    <source>
        <dbReference type="Pfam" id="PF13577"/>
    </source>
</evidence>
<sequence>MPTERERVAEAVVRLAYACDGKDWAGLRALVADRVRYDASRHRGGPAVELSAAEFTALARRSLDGFDTTHHALSNLLVTVDGDAAHCHAYVVAYHHVSTGPGTVDFCTMRGRCEFRLVAVGSQWRVREWTVVRTGPLEGSAEVYDIAAARSR</sequence>
<keyword evidence="3" id="KW-1185">Reference proteome</keyword>
<dbReference type="AlphaFoldDB" id="A0A8J3YJ80"/>
<dbReference type="Proteomes" id="UP000619260">
    <property type="component" value="Unassembled WGS sequence"/>
</dbReference>
<dbReference type="InterPro" id="IPR032710">
    <property type="entry name" value="NTF2-like_dom_sf"/>
</dbReference>